<proteinExistence type="predicted"/>
<dbReference type="InterPro" id="IPR046858">
    <property type="entry name" value="ChrB_N"/>
</dbReference>
<comment type="caution">
    <text evidence="3">The sequence shown here is derived from an EMBL/GenBank/DDBJ whole genome shotgun (WGS) entry which is preliminary data.</text>
</comment>
<evidence type="ECO:0000313" key="4">
    <source>
        <dbReference type="Proteomes" id="UP001500279"/>
    </source>
</evidence>
<protein>
    <submittedName>
        <fullName evidence="3">Chromate resistance protein</fullName>
    </submittedName>
</protein>
<dbReference type="Proteomes" id="UP001500279">
    <property type="component" value="Unassembled WGS sequence"/>
</dbReference>
<feature type="domain" description="ChrB C-terminal" evidence="1">
    <location>
        <begin position="186"/>
        <end position="316"/>
    </location>
</feature>
<keyword evidence="4" id="KW-1185">Reference proteome</keyword>
<dbReference type="Pfam" id="PF20229">
    <property type="entry name" value="ChrB_N"/>
    <property type="match status" value="1"/>
</dbReference>
<evidence type="ECO:0000259" key="1">
    <source>
        <dbReference type="Pfam" id="PF09828"/>
    </source>
</evidence>
<dbReference type="Pfam" id="PF09828">
    <property type="entry name" value="ChrB_C"/>
    <property type="match status" value="1"/>
</dbReference>
<organism evidence="3 4">
    <name type="scientific">Ideonella azotifigens</name>
    <dbReference type="NCBI Taxonomy" id="513160"/>
    <lineage>
        <taxon>Bacteria</taxon>
        <taxon>Pseudomonadati</taxon>
        <taxon>Pseudomonadota</taxon>
        <taxon>Betaproteobacteria</taxon>
        <taxon>Burkholderiales</taxon>
        <taxon>Sphaerotilaceae</taxon>
        <taxon>Ideonella</taxon>
    </lineage>
</organism>
<accession>A0ABN1KM64</accession>
<dbReference type="EMBL" id="BAAAEW010000051">
    <property type="protein sequence ID" value="GAA0770429.1"/>
    <property type="molecule type" value="Genomic_DNA"/>
</dbReference>
<name>A0ABN1KM64_9BURK</name>
<feature type="domain" description="ChrB N-terminal" evidence="2">
    <location>
        <begin position="24"/>
        <end position="106"/>
    </location>
</feature>
<dbReference type="RefSeq" id="WP_141286323.1">
    <property type="nucleotide sequence ID" value="NZ_BAAAEW010000051.1"/>
</dbReference>
<sequence length="325" mass="35847">MNPSPAGAWLLLVLSLPTQSATARMRIWRALKAQGCAALRDGVYLLPRRAGHEAALRELAEACLREGGSAWTMEASPTGADEALAFPALFDRSEDYAALIAAWKKAAATLPGLAPSELARLQRKLHRDFHALRAIDFFPGDASLEADAAWTDFSRRVERLLSPNEPQEVEGQVPRLRADAYQGRLWATRRRLWVDRVASAWLIRRFIDPQARFLWLQQPADCPADALGFDFDGASFSHVDHFVTFETLMLSFGLEGDAALGRLAAMVHQLDVGGEPVPEALGFEAVLSGARERLGDDDDALLAEMATVLDSLHAYFQRDPTKNRT</sequence>
<dbReference type="InterPro" id="IPR018634">
    <property type="entry name" value="ChrB_C"/>
</dbReference>
<gene>
    <name evidence="3" type="ORF">GCM10009107_62150</name>
</gene>
<reference evidence="3 4" key="1">
    <citation type="journal article" date="2019" name="Int. J. Syst. Evol. Microbiol.">
        <title>The Global Catalogue of Microorganisms (GCM) 10K type strain sequencing project: providing services to taxonomists for standard genome sequencing and annotation.</title>
        <authorList>
            <consortium name="The Broad Institute Genomics Platform"/>
            <consortium name="The Broad Institute Genome Sequencing Center for Infectious Disease"/>
            <person name="Wu L."/>
            <person name="Ma J."/>
        </authorList>
    </citation>
    <scope>NUCLEOTIDE SEQUENCE [LARGE SCALE GENOMIC DNA]</scope>
    <source>
        <strain evidence="3 4">JCM 15503</strain>
    </source>
</reference>
<evidence type="ECO:0000259" key="2">
    <source>
        <dbReference type="Pfam" id="PF20229"/>
    </source>
</evidence>
<evidence type="ECO:0000313" key="3">
    <source>
        <dbReference type="EMBL" id="GAA0770429.1"/>
    </source>
</evidence>